<evidence type="ECO:0000313" key="9">
    <source>
        <dbReference type="Proteomes" id="UP000306509"/>
    </source>
</evidence>
<evidence type="ECO:0000256" key="3">
    <source>
        <dbReference type="ARBA" id="ARBA00022729"/>
    </source>
</evidence>
<feature type="transmembrane region" description="Helical" evidence="5">
    <location>
        <begin position="978"/>
        <end position="998"/>
    </location>
</feature>
<dbReference type="EMBL" id="QGQD01000069">
    <property type="protein sequence ID" value="TLC99400.1"/>
    <property type="molecule type" value="Genomic_DNA"/>
</dbReference>
<keyword evidence="2" id="KW-0964">Secreted</keyword>
<evidence type="ECO:0000256" key="2">
    <source>
        <dbReference type="ARBA" id="ARBA00022525"/>
    </source>
</evidence>
<evidence type="ECO:0000256" key="6">
    <source>
        <dbReference type="SAM" id="SignalP"/>
    </source>
</evidence>
<comment type="similarity">
    <text evidence="1">Belongs to the serine-aspartate repeat-containing protein (SDr) family.</text>
</comment>
<feature type="compositionally biased region" description="Basic and acidic residues" evidence="4">
    <location>
        <begin position="84"/>
        <end position="110"/>
    </location>
</feature>
<feature type="signal peptide" evidence="6">
    <location>
        <begin position="1"/>
        <end position="33"/>
    </location>
</feature>
<keyword evidence="3 6" id="KW-0732">Signal</keyword>
<dbReference type="PANTHER" id="PTHR36108:SF13">
    <property type="entry name" value="COLOSSIN-B-RELATED"/>
    <property type="match status" value="1"/>
</dbReference>
<evidence type="ECO:0000256" key="4">
    <source>
        <dbReference type="SAM" id="MobiDB-lite"/>
    </source>
</evidence>
<dbReference type="InterPro" id="IPR013783">
    <property type="entry name" value="Ig-like_fold"/>
</dbReference>
<protein>
    <submittedName>
        <fullName evidence="8">Putative outer membrane protein</fullName>
    </submittedName>
</protein>
<proteinExistence type="inferred from homology"/>
<name>A0A4U8Q3S8_9FIRM</name>
<feature type="compositionally biased region" description="Basic and acidic residues" evidence="4">
    <location>
        <begin position="44"/>
        <end position="64"/>
    </location>
</feature>
<dbReference type="Proteomes" id="UP000306509">
    <property type="component" value="Unassembled WGS sequence"/>
</dbReference>
<feature type="compositionally biased region" description="Polar residues" evidence="4">
    <location>
        <begin position="65"/>
        <end position="82"/>
    </location>
</feature>
<feature type="compositionally biased region" description="Basic and acidic residues" evidence="4">
    <location>
        <begin position="119"/>
        <end position="137"/>
    </location>
</feature>
<feature type="region of interest" description="Disordered" evidence="4">
    <location>
        <begin position="35"/>
        <end position="137"/>
    </location>
</feature>
<dbReference type="SUPFAM" id="SSF49478">
    <property type="entry name" value="Cna protein B-type domain"/>
    <property type="match status" value="1"/>
</dbReference>
<evidence type="ECO:0000256" key="1">
    <source>
        <dbReference type="ARBA" id="ARBA00007257"/>
    </source>
</evidence>
<dbReference type="Pfam" id="PF17802">
    <property type="entry name" value="SpaA"/>
    <property type="match status" value="3"/>
</dbReference>
<evidence type="ECO:0000313" key="8">
    <source>
        <dbReference type="EMBL" id="TLC99400.1"/>
    </source>
</evidence>
<dbReference type="AlphaFoldDB" id="A0A4U8Q3S8"/>
<accession>A0A4U8Q3S8</accession>
<comment type="caution">
    <text evidence="8">The sequence shown here is derived from an EMBL/GenBank/DDBJ whole genome shotgun (WGS) entry which is preliminary data.</text>
</comment>
<feature type="chain" id="PRO_5020895024" evidence="6">
    <location>
        <begin position="34"/>
        <end position="1006"/>
    </location>
</feature>
<evidence type="ECO:0000256" key="5">
    <source>
        <dbReference type="SAM" id="Phobius"/>
    </source>
</evidence>
<sequence precursor="true">MKVNKRLKKWAALMLCVIIFLSAFSPGTQSVYASEEQSGQMLTEKQDVAEEMKPIEKTTEEKSEGSQNQQLPDSSNEETGTTEGVEKDQSTKEQDTKEQDTEDLNTKEQDTENQTTEVQDTKDQTTKEPGKKDQDTKEKKIAELLAEAAVPKAATVISEDRDEGIRQIQAVIPDYNFATGVYDSLASQGHLGTVGQSVKAVLASFQGDVNANGYVKKTTYMVTATKITLEPYSEVKISETFETKEEAQTFFDSLVNKLPDYLYSNKELTTKLTQTNEQKPEAELIKDITGIEWLREANKIDISYNKIEDLSKLSIDYLKNLTPEVGNTNTTEGRKWFGVSKHNTTLDFRGNPIRKYPPTAGGRLLWTALETAAFELPVSPLVYIKPDTNGWKVDLDIQIPLVECGDNRMNIVMDDESATFISKSTIPGIILDRDRLTNKIFPVTNITSSGTIRATLTGADVMNRYTVTEGDSSDDNASLGAGTLKFYFNQEVRVYTKVVTEPSTTNTTITLKKTVTGTDRPVTGAKFKLYHATLENGKYVKGGLYNDTEYMTDEKGQIQFTTELPSGHYCFVEVESPAGFVLDSETTIGFTVAGGTVTLTGGESTVTPSNGTATDAGENAAYIDRYSPDVNVVITPEEGCELDKVMITYFDRGTQTNKTHEVKTAQEAADWINQNKGNADELGIIDGTVKIKAIFKQSIPLTAQNERTTTVFQFKKISAEDGSLMAGVEFSFTCNHKHDEICGGKENPVNCTHAHNDVPGNVNENECTWKTAAVSGADGIVSFPGLVSGEYILKEEKTLDGFSLPGGTWTVTVNADAGTVEIMKTTADDDTTPDFNKEGNGYVLENQSTVPFSFKKVDEKTGAALSGAEFTLYQGTTESPENWTVVMGPIASDENGKVDFGRLKQGDYILVETKAAASYQKPTGYWKVKITVTDNTNEKVKFEAVGDVPAIKGDFMDGFEIENRKIDILPNLGGSGTIMYSAGGILLIGCSIILNYIFRRKRGTNL</sequence>
<dbReference type="InterPro" id="IPR041033">
    <property type="entry name" value="SpaA_PFL_dom_1"/>
</dbReference>
<dbReference type="Gene3D" id="2.60.40.10">
    <property type="entry name" value="Immunoglobulins"/>
    <property type="match status" value="3"/>
</dbReference>
<keyword evidence="9" id="KW-1185">Reference proteome</keyword>
<dbReference type="RefSeq" id="WP_138003222.1">
    <property type="nucleotide sequence ID" value="NZ_QGQD01000069.1"/>
</dbReference>
<keyword evidence="5" id="KW-1133">Transmembrane helix</keyword>
<evidence type="ECO:0000259" key="7">
    <source>
        <dbReference type="Pfam" id="PF17802"/>
    </source>
</evidence>
<feature type="domain" description="SpaA-like prealbumin fold" evidence="7">
    <location>
        <begin position="852"/>
        <end position="939"/>
    </location>
</feature>
<organism evidence="8 9">
    <name type="scientific">Robinsoniella peoriensis</name>
    <dbReference type="NCBI Taxonomy" id="180332"/>
    <lineage>
        <taxon>Bacteria</taxon>
        <taxon>Bacillati</taxon>
        <taxon>Bacillota</taxon>
        <taxon>Clostridia</taxon>
        <taxon>Lachnospirales</taxon>
        <taxon>Lachnospiraceae</taxon>
        <taxon>Robinsoniella</taxon>
    </lineage>
</organism>
<feature type="domain" description="SpaA-like prealbumin fold" evidence="7">
    <location>
        <begin position="508"/>
        <end position="600"/>
    </location>
</feature>
<keyword evidence="5" id="KW-0472">Membrane</keyword>
<gene>
    <name evidence="8" type="ORF">DSM106044_03603</name>
</gene>
<reference evidence="8 9" key="1">
    <citation type="journal article" date="2019" name="Anaerobe">
        <title>Detection of Robinsoniella peoriensis in multiple bone samples of a trauma patient.</title>
        <authorList>
            <person name="Schrottner P."/>
            <person name="Hartwich K."/>
            <person name="Bunk B."/>
            <person name="Schober I."/>
            <person name="Helbig S."/>
            <person name="Rudolph W.W."/>
            <person name="Gunzer F."/>
        </authorList>
    </citation>
    <scope>NUCLEOTIDE SEQUENCE [LARGE SCALE GENOMIC DNA]</scope>
    <source>
        <strain evidence="8 9">DSM 106044</strain>
    </source>
</reference>
<keyword evidence="5" id="KW-0812">Transmembrane</keyword>
<feature type="domain" description="SpaA-like prealbumin fold" evidence="7">
    <location>
        <begin position="712"/>
        <end position="822"/>
    </location>
</feature>
<dbReference type="PANTHER" id="PTHR36108">
    <property type="entry name" value="COLOSSIN-B-RELATED"/>
    <property type="match status" value="1"/>
</dbReference>